<dbReference type="InterPro" id="IPR000668">
    <property type="entry name" value="Peptidase_C1A_C"/>
</dbReference>
<comment type="similarity">
    <text evidence="1">Belongs to the peptidase C1 family.</text>
</comment>
<keyword evidence="11" id="KW-1185">Reference proteome</keyword>
<dbReference type="InterPro" id="IPR012599">
    <property type="entry name" value="Propeptide_C1A"/>
</dbReference>
<proteinExistence type="inferred from homology"/>
<evidence type="ECO:0000256" key="6">
    <source>
        <dbReference type="ARBA" id="ARBA00023145"/>
    </source>
</evidence>
<dbReference type="GO" id="GO:0004197">
    <property type="term" value="F:cysteine-type endopeptidase activity"/>
    <property type="evidence" value="ECO:0007669"/>
    <property type="project" value="InterPro"/>
</dbReference>
<dbReference type="EMBL" id="JAPWDV010000001">
    <property type="protein sequence ID" value="KAJ6223293.1"/>
    <property type="molecule type" value="Genomic_DNA"/>
</dbReference>
<evidence type="ECO:0000256" key="7">
    <source>
        <dbReference type="ARBA" id="ARBA00023157"/>
    </source>
</evidence>
<dbReference type="Pfam" id="PF00112">
    <property type="entry name" value="Peptidase_C1"/>
    <property type="match status" value="2"/>
</dbReference>
<comment type="caution">
    <text evidence="10">The sequence shown here is derived from an EMBL/GenBank/DDBJ whole genome shotgun (WGS) entry which is preliminary data.</text>
</comment>
<reference evidence="10" key="1">
    <citation type="submission" date="2022-12" db="EMBL/GenBank/DDBJ databases">
        <title>Genome assemblies of Blomia tropicalis.</title>
        <authorList>
            <person name="Cui Y."/>
        </authorList>
    </citation>
    <scope>NUCLEOTIDE SEQUENCE</scope>
    <source>
        <tissue evidence="10">Adult mites</tissue>
    </source>
</reference>
<keyword evidence="3 8" id="KW-0732">Signal</keyword>
<gene>
    <name evidence="10" type="ORF">RDWZM_001838</name>
</gene>
<evidence type="ECO:0000256" key="1">
    <source>
        <dbReference type="ARBA" id="ARBA00008455"/>
    </source>
</evidence>
<evidence type="ECO:0000256" key="5">
    <source>
        <dbReference type="ARBA" id="ARBA00022807"/>
    </source>
</evidence>
<feature type="signal peptide" evidence="8">
    <location>
        <begin position="1"/>
        <end position="18"/>
    </location>
</feature>
<dbReference type="GO" id="GO:0006508">
    <property type="term" value="P:proteolysis"/>
    <property type="evidence" value="ECO:0007669"/>
    <property type="project" value="UniProtKB-KW"/>
</dbReference>
<dbReference type="InterPro" id="IPR013128">
    <property type="entry name" value="Peptidase_C1A"/>
</dbReference>
<dbReference type="Proteomes" id="UP001142055">
    <property type="component" value="Chromosome 1"/>
</dbReference>
<keyword evidence="7" id="KW-1015">Disulfide bond</keyword>
<evidence type="ECO:0000256" key="3">
    <source>
        <dbReference type="ARBA" id="ARBA00022729"/>
    </source>
</evidence>
<evidence type="ECO:0000313" key="11">
    <source>
        <dbReference type="Proteomes" id="UP001142055"/>
    </source>
</evidence>
<dbReference type="AlphaFoldDB" id="A0A9Q0MBG2"/>
<dbReference type="OMA" id="PQLAWEY"/>
<keyword evidence="5" id="KW-0788">Thiol protease</keyword>
<dbReference type="InterPro" id="IPR025661">
    <property type="entry name" value="Pept_asp_AS"/>
</dbReference>
<dbReference type="CDD" id="cd02620">
    <property type="entry name" value="Peptidase_C1A_CathepsinB"/>
    <property type="match status" value="1"/>
</dbReference>
<feature type="domain" description="Peptidase C1A papain C-terminal" evidence="9">
    <location>
        <begin position="91"/>
        <end position="415"/>
    </location>
</feature>
<dbReference type="Gene3D" id="3.90.70.10">
    <property type="entry name" value="Cysteine proteinases"/>
    <property type="match status" value="2"/>
</dbReference>
<dbReference type="InterPro" id="IPR038765">
    <property type="entry name" value="Papain-like_cys_pep_sf"/>
</dbReference>
<dbReference type="PANTHER" id="PTHR12411">
    <property type="entry name" value="CYSTEINE PROTEASE FAMILY C1-RELATED"/>
    <property type="match status" value="1"/>
</dbReference>
<dbReference type="InterPro" id="IPR025660">
    <property type="entry name" value="Pept_his_AS"/>
</dbReference>
<accession>A0A9Q0MBG2</accession>
<dbReference type="PROSITE" id="PS00640">
    <property type="entry name" value="THIOL_PROTEASE_ASN"/>
    <property type="match status" value="1"/>
</dbReference>
<dbReference type="Pfam" id="PF08127">
    <property type="entry name" value="Propeptide_C1"/>
    <property type="match status" value="1"/>
</dbReference>
<dbReference type="PROSITE" id="PS00139">
    <property type="entry name" value="THIOL_PROTEASE_CYS"/>
    <property type="match status" value="1"/>
</dbReference>
<dbReference type="SMART" id="SM00645">
    <property type="entry name" value="Pept_C1"/>
    <property type="match status" value="1"/>
</dbReference>
<organism evidence="10 11">
    <name type="scientific">Blomia tropicalis</name>
    <name type="common">Mite</name>
    <dbReference type="NCBI Taxonomy" id="40697"/>
    <lineage>
        <taxon>Eukaryota</taxon>
        <taxon>Metazoa</taxon>
        <taxon>Ecdysozoa</taxon>
        <taxon>Arthropoda</taxon>
        <taxon>Chelicerata</taxon>
        <taxon>Arachnida</taxon>
        <taxon>Acari</taxon>
        <taxon>Acariformes</taxon>
        <taxon>Sarcoptiformes</taxon>
        <taxon>Astigmata</taxon>
        <taxon>Glycyphagoidea</taxon>
        <taxon>Echimyopodidae</taxon>
        <taxon>Blomia</taxon>
    </lineage>
</organism>
<keyword evidence="6" id="KW-0865">Zymogen</keyword>
<dbReference type="InterPro" id="IPR000169">
    <property type="entry name" value="Pept_cys_AS"/>
</dbReference>
<dbReference type="PROSITE" id="PS00639">
    <property type="entry name" value="THIOL_PROTEASE_HIS"/>
    <property type="match status" value="1"/>
</dbReference>
<keyword evidence="4" id="KW-0378">Hydrolase</keyword>
<evidence type="ECO:0000256" key="4">
    <source>
        <dbReference type="ARBA" id="ARBA00022801"/>
    </source>
</evidence>
<protein>
    <recommendedName>
        <fullName evidence="9">Peptidase C1A papain C-terminal domain-containing protein</fullName>
    </recommendedName>
</protein>
<dbReference type="PRINTS" id="PR00705">
    <property type="entry name" value="PAPAIN"/>
</dbReference>
<feature type="chain" id="PRO_5040347070" description="Peptidase C1A papain C-terminal domain-containing protein" evidence="8">
    <location>
        <begin position="19"/>
        <end position="418"/>
    </location>
</feature>
<sequence>MSLFVQLMSLLVFGSILANGRVMISKHVNILSDEMIDEINQLDTTWKAGRNFDIDTPIEDLFSLLGVKRSSNQVRLPLKIHNIDEVEAEPIPIEFDARKHWPNCLSISLIRDQGSCGSCWAVAATEVMSDRICIHSNGIKQVNISAQHLVSCCTTCGVGCSGGDLIAAWKYYKTNGIVSGGQYNSHQGCQPYLLPECSHTGTVNGTRPPCGKLEPTPACSNKCETGYSVLFNDDKHYASHVYSIEKNVTSLQYEIMKNGPVEADFTVYSDFFHYKSVNGTRPPCGDAKPTPPCSNKCETGYNVSFYDDKHYASHIYSIENNVTSLQYEIMKNGPVEAELTVYSDFFHYKSGVYQNLTNDLKGYHAVKILGWGIENGTPYWLCANSWNDEWGDHGYFKIRRDTNECDIMDNLNAGIPLL</sequence>
<dbReference type="SUPFAM" id="SSF54001">
    <property type="entry name" value="Cysteine proteinases"/>
    <property type="match status" value="2"/>
</dbReference>
<evidence type="ECO:0000313" key="10">
    <source>
        <dbReference type="EMBL" id="KAJ6223293.1"/>
    </source>
</evidence>
<keyword evidence="2" id="KW-0645">Protease</keyword>
<name>A0A9Q0MBG2_BLOTA</name>
<evidence type="ECO:0000256" key="8">
    <source>
        <dbReference type="SAM" id="SignalP"/>
    </source>
</evidence>
<evidence type="ECO:0000256" key="2">
    <source>
        <dbReference type="ARBA" id="ARBA00022670"/>
    </source>
</evidence>
<evidence type="ECO:0000259" key="9">
    <source>
        <dbReference type="SMART" id="SM00645"/>
    </source>
</evidence>
<dbReference type="FunFam" id="3.90.70.10:FF:000031">
    <property type="entry name" value="Cathepsin B"/>
    <property type="match status" value="2"/>
</dbReference>